<dbReference type="Proteomes" id="UP000647424">
    <property type="component" value="Unassembled WGS sequence"/>
</dbReference>
<dbReference type="PANTHER" id="PTHR33164">
    <property type="entry name" value="TRANSCRIPTIONAL REGULATOR, MARR FAMILY"/>
    <property type="match status" value="1"/>
</dbReference>
<dbReference type="EMBL" id="JACYFT010000001">
    <property type="protein sequence ID" value="MBD8049052.1"/>
    <property type="molecule type" value="Genomic_DNA"/>
</dbReference>
<dbReference type="InterPro" id="IPR000835">
    <property type="entry name" value="HTH_MarR-typ"/>
</dbReference>
<accession>A0A927FED2</accession>
<dbReference type="InterPro" id="IPR039422">
    <property type="entry name" value="MarR/SlyA-like"/>
</dbReference>
<dbReference type="Pfam" id="PF12802">
    <property type="entry name" value="MarR_2"/>
    <property type="match status" value="1"/>
</dbReference>
<dbReference type="PRINTS" id="PR00598">
    <property type="entry name" value="HTHMARR"/>
</dbReference>
<dbReference type="GO" id="GO:0003700">
    <property type="term" value="F:DNA-binding transcription factor activity"/>
    <property type="evidence" value="ECO:0007669"/>
    <property type="project" value="InterPro"/>
</dbReference>
<reference evidence="2" key="1">
    <citation type="submission" date="2020-09" db="EMBL/GenBank/DDBJ databases">
        <title>Genome seq and assembly of Limnohabitants sp.</title>
        <authorList>
            <person name="Chhetri G."/>
        </authorList>
    </citation>
    <scope>NUCLEOTIDE SEQUENCE</scope>
    <source>
        <strain evidence="2">JUR4</strain>
    </source>
</reference>
<keyword evidence="3" id="KW-1185">Reference proteome</keyword>
<sequence>MTRSFDFAQAPGHLIRRAQQIAVAEFARVLVDFDITPVQFALLNAVIDAPGGDQVTLAKAVAFDPATSGSVIARLEAKGWLRRQADAQDRRRKLLFVTPAGTQAVVQMSAAVSQVQKNILAPLSASEQVQFLDLLARLVAGHEQQDSPRDLLYRGSGPFRRI</sequence>
<feature type="domain" description="HTH marR-type" evidence="1">
    <location>
        <begin position="1"/>
        <end position="140"/>
    </location>
</feature>
<dbReference type="SUPFAM" id="SSF46785">
    <property type="entry name" value="Winged helix' DNA-binding domain"/>
    <property type="match status" value="1"/>
</dbReference>
<proteinExistence type="predicted"/>
<organism evidence="2 3">
    <name type="scientific">Limnohabitans radicicola</name>
    <dbReference type="NCBI Taxonomy" id="2771427"/>
    <lineage>
        <taxon>Bacteria</taxon>
        <taxon>Pseudomonadati</taxon>
        <taxon>Pseudomonadota</taxon>
        <taxon>Betaproteobacteria</taxon>
        <taxon>Burkholderiales</taxon>
        <taxon>Comamonadaceae</taxon>
        <taxon>Limnohabitans</taxon>
    </lineage>
</organism>
<dbReference type="PANTHER" id="PTHR33164:SF95">
    <property type="entry name" value="TRANSCRIPTIONAL REGULATOR"/>
    <property type="match status" value="1"/>
</dbReference>
<dbReference type="AlphaFoldDB" id="A0A927FED2"/>
<name>A0A927FED2_9BURK</name>
<dbReference type="SMART" id="SM00347">
    <property type="entry name" value="HTH_MARR"/>
    <property type="match status" value="1"/>
</dbReference>
<dbReference type="InterPro" id="IPR036390">
    <property type="entry name" value="WH_DNA-bd_sf"/>
</dbReference>
<protein>
    <submittedName>
        <fullName evidence="2">MarR family transcriptional regulator</fullName>
    </submittedName>
</protein>
<dbReference type="PROSITE" id="PS50995">
    <property type="entry name" value="HTH_MARR_2"/>
    <property type="match status" value="1"/>
</dbReference>
<dbReference type="Gene3D" id="1.10.10.10">
    <property type="entry name" value="Winged helix-like DNA-binding domain superfamily/Winged helix DNA-binding domain"/>
    <property type="match status" value="1"/>
</dbReference>
<gene>
    <name evidence="2" type="ORF">IC609_00740</name>
</gene>
<evidence type="ECO:0000313" key="2">
    <source>
        <dbReference type="EMBL" id="MBD8049052.1"/>
    </source>
</evidence>
<dbReference type="GO" id="GO:0006950">
    <property type="term" value="P:response to stress"/>
    <property type="evidence" value="ECO:0007669"/>
    <property type="project" value="TreeGrafter"/>
</dbReference>
<evidence type="ECO:0000259" key="1">
    <source>
        <dbReference type="PROSITE" id="PS50995"/>
    </source>
</evidence>
<comment type="caution">
    <text evidence="2">The sequence shown here is derived from an EMBL/GenBank/DDBJ whole genome shotgun (WGS) entry which is preliminary data.</text>
</comment>
<evidence type="ECO:0000313" key="3">
    <source>
        <dbReference type="Proteomes" id="UP000647424"/>
    </source>
</evidence>
<dbReference type="RefSeq" id="WP_191817555.1">
    <property type="nucleotide sequence ID" value="NZ_JACYFT010000001.1"/>
</dbReference>
<dbReference type="InterPro" id="IPR036388">
    <property type="entry name" value="WH-like_DNA-bd_sf"/>
</dbReference>